<name>A0A0D7K8P5_9BURK</name>
<dbReference type="GO" id="GO:0055085">
    <property type="term" value="P:transmembrane transport"/>
    <property type="evidence" value="ECO:0007669"/>
    <property type="project" value="InterPro"/>
</dbReference>
<feature type="transmembrane region" description="Helical" evidence="8">
    <location>
        <begin position="268"/>
        <end position="290"/>
    </location>
</feature>
<feature type="transmembrane region" description="Helical" evidence="8">
    <location>
        <begin position="149"/>
        <end position="169"/>
    </location>
</feature>
<organism evidence="9 10">
    <name type="scientific">Acidovorax temperans</name>
    <dbReference type="NCBI Taxonomy" id="80878"/>
    <lineage>
        <taxon>Bacteria</taxon>
        <taxon>Pseudomonadati</taxon>
        <taxon>Pseudomonadota</taxon>
        <taxon>Betaproteobacteria</taxon>
        <taxon>Burkholderiales</taxon>
        <taxon>Comamonadaceae</taxon>
        <taxon>Acidovorax</taxon>
    </lineage>
</organism>
<keyword evidence="6 8" id="KW-1133">Transmembrane helix</keyword>
<keyword evidence="3" id="KW-0813">Transport</keyword>
<evidence type="ECO:0008006" key="11">
    <source>
        <dbReference type="Google" id="ProtNLM"/>
    </source>
</evidence>
<comment type="caution">
    <text evidence="9">The sequence shown here is derived from an EMBL/GenBank/DDBJ whole genome shotgun (WGS) entry which is preliminary data.</text>
</comment>
<dbReference type="Pfam" id="PF03547">
    <property type="entry name" value="Mem_trans"/>
    <property type="match status" value="2"/>
</dbReference>
<feature type="transmembrane region" description="Helical" evidence="8">
    <location>
        <begin position="36"/>
        <end position="52"/>
    </location>
</feature>
<evidence type="ECO:0000256" key="6">
    <source>
        <dbReference type="ARBA" id="ARBA00022989"/>
    </source>
</evidence>
<dbReference type="OrthoDB" id="3238001at2"/>
<reference evidence="9 10" key="1">
    <citation type="submission" date="2014-12" db="EMBL/GenBank/DDBJ databases">
        <title>Isolation of bacteria from lake water.</title>
        <authorList>
            <person name="Sheng K.-Y."/>
            <person name="Chin P.-S."/>
            <person name="Chan K.-G."/>
            <person name="Tan G.S."/>
        </authorList>
    </citation>
    <scope>NUCLEOTIDE SEQUENCE [LARGE SCALE GENOMIC DNA]</scope>
    <source>
        <strain evidence="9 10">KY4</strain>
    </source>
</reference>
<feature type="transmembrane region" description="Helical" evidence="8">
    <location>
        <begin position="91"/>
        <end position="113"/>
    </location>
</feature>
<feature type="transmembrane region" description="Helical" evidence="8">
    <location>
        <begin position="238"/>
        <end position="256"/>
    </location>
</feature>
<dbReference type="GO" id="GO:0005886">
    <property type="term" value="C:plasma membrane"/>
    <property type="evidence" value="ECO:0007669"/>
    <property type="project" value="UniProtKB-SubCell"/>
</dbReference>
<dbReference type="PANTHER" id="PTHR36838:SF1">
    <property type="entry name" value="SLR1864 PROTEIN"/>
    <property type="match status" value="1"/>
</dbReference>
<dbReference type="PANTHER" id="PTHR36838">
    <property type="entry name" value="AUXIN EFFLUX CARRIER FAMILY PROTEIN"/>
    <property type="match status" value="1"/>
</dbReference>
<evidence type="ECO:0000313" key="10">
    <source>
        <dbReference type="Proteomes" id="UP000032566"/>
    </source>
</evidence>
<keyword evidence="4" id="KW-1003">Cell membrane</keyword>
<dbReference type="InterPro" id="IPR038770">
    <property type="entry name" value="Na+/solute_symporter_sf"/>
</dbReference>
<evidence type="ECO:0000256" key="7">
    <source>
        <dbReference type="ARBA" id="ARBA00023136"/>
    </source>
</evidence>
<evidence type="ECO:0000256" key="1">
    <source>
        <dbReference type="ARBA" id="ARBA00004651"/>
    </source>
</evidence>
<protein>
    <recommendedName>
        <fullName evidence="11">Transporter</fullName>
    </recommendedName>
</protein>
<dbReference type="PATRIC" id="fig|80878.5.peg.1965"/>
<evidence type="ECO:0000256" key="3">
    <source>
        <dbReference type="ARBA" id="ARBA00022448"/>
    </source>
</evidence>
<evidence type="ECO:0000313" key="9">
    <source>
        <dbReference type="EMBL" id="KJA10374.1"/>
    </source>
</evidence>
<keyword evidence="10" id="KW-1185">Reference proteome</keyword>
<dbReference type="STRING" id="80878.RP29_11440"/>
<dbReference type="AlphaFoldDB" id="A0A0D7K8P5"/>
<dbReference type="RefSeq" id="WP_044398520.1">
    <property type="nucleotide sequence ID" value="NZ_CP117193.1"/>
</dbReference>
<keyword evidence="5 8" id="KW-0812">Transmembrane</keyword>
<evidence type="ECO:0000256" key="4">
    <source>
        <dbReference type="ARBA" id="ARBA00022475"/>
    </source>
</evidence>
<dbReference type="EMBL" id="JXYQ01000035">
    <property type="protein sequence ID" value="KJA10374.1"/>
    <property type="molecule type" value="Genomic_DNA"/>
</dbReference>
<dbReference type="Proteomes" id="UP000032566">
    <property type="component" value="Unassembled WGS sequence"/>
</dbReference>
<comment type="similarity">
    <text evidence="2">Belongs to the auxin efflux carrier (TC 2.A.69) family.</text>
</comment>
<evidence type="ECO:0000256" key="8">
    <source>
        <dbReference type="SAM" id="Phobius"/>
    </source>
</evidence>
<evidence type="ECO:0000256" key="5">
    <source>
        <dbReference type="ARBA" id="ARBA00022692"/>
    </source>
</evidence>
<comment type="subcellular location">
    <subcellularLocation>
        <location evidence="1">Cell membrane</location>
        <topology evidence="1">Multi-pass membrane protein</topology>
    </subcellularLocation>
</comment>
<accession>A0A0D7K8P5</accession>
<feature type="transmembrane region" description="Helical" evidence="8">
    <location>
        <begin position="58"/>
        <end position="79"/>
    </location>
</feature>
<sequence length="291" mass="30986">MFSKIASITLPIFTLVLVGFLYSRRVKPDLGGANKLVVDIALPILIFISLSAKSFDPISAMSFTGASIVLILLTGLIAWPFAKFSGASVQAFLPCAMFTNVGPIGIPLIALAYGPEGMAPAVVLLVISNILHFTLGAGVMSGKVDWRMVYANPLVWSTVLGVASSQLQITLPEWVQTSCTMIGSVLVPMMLMSLGARLASSQVADAWVGVRSGVLILIIRLAAVLLALWFIPLEGLERGALILFACLPSAVFNFMLADKFQVEPNKVASTVIVGHLLSLAFLPLGIWLAFI</sequence>
<feature type="transmembrane region" description="Helical" evidence="8">
    <location>
        <begin position="208"/>
        <end position="232"/>
    </location>
</feature>
<feature type="transmembrane region" description="Helical" evidence="8">
    <location>
        <begin position="6"/>
        <end position="24"/>
    </location>
</feature>
<dbReference type="Gene3D" id="1.20.1530.20">
    <property type="match status" value="1"/>
</dbReference>
<feature type="transmembrane region" description="Helical" evidence="8">
    <location>
        <begin position="175"/>
        <end position="196"/>
    </location>
</feature>
<proteinExistence type="inferred from homology"/>
<dbReference type="InterPro" id="IPR004776">
    <property type="entry name" value="Mem_transp_PIN-like"/>
</dbReference>
<feature type="transmembrane region" description="Helical" evidence="8">
    <location>
        <begin position="119"/>
        <end position="137"/>
    </location>
</feature>
<gene>
    <name evidence="9" type="ORF">RP29_11440</name>
</gene>
<evidence type="ECO:0000256" key="2">
    <source>
        <dbReference type="ARBA" id="ARBA00010145"/>
    </source>
</evidence>
<keyword evidence="7 8" id="KW-0472">Membrane</keyword>